<accession>A0AAD5TL61</accession>
<keyword evidence="3" id="KW-1185">Reference proteome</keyword>
<gene>
    <name evidence="2" type="ORF">HDU87_002875</name>
</gene>
<evidence type="ECO:0000313" key="3">
    <source>
        <dbReference type="Proteomes" id="UP001212152"/>
    </source>
</evidence>
<evidence type="ECO:0000313" key="2">
    <source>
        <dbReference type="EMBL" id="KAJ3179669.1"/>
    </source>
</evidence>
<name>A0AAD5TL61_9FUNG</name>
<feature type="compositionally biased region" description="Acidic residues" evidence="1">
    <location>
        <begin position="419"/>
        <end position="428"/>
    </location>
</feature>
<feature type="compositionally biased region" description="Basic and acidic residues" evidence="1">
    <location>
        <begin position="367"/>
        <end position="382"/>
    </location>
</feature>
<feature type="region of interest" description="Disordered" evidence="1">
    <location>
        <begin position="357"/>
        <end position="428"/>
    </location>
</feature>
<feature type="compositionally biased region" description="Low complexity" evidence="1">
    <location>
        <begin position="357"/>
        <end position="366"/>
    </location>
</feature>
<dbReference type="AlphaFoldDB" id="A0AAD5TL61"/>
<protein>
    <submittedName>
        <fullName evidence="2">Uncharacterized protein</fullName>
    </submittedName>
</protein>
<organism evidence="2 3">
    <name type="scientific">Geranomyces variabilis</name>
    <dbReference type="NCBI Taxonomy" id="109894"/>
    <lineage>
        <taxon>Eukaryota</taxon>
        <taxon>Fungi</taxon>
        <taxon>Fungi incertae sedis</taxon>
        <taxon>Chytridiomycota</taxon>
        <taxon>Chytridiomycota incertae sedis</taxon>
        <taxon>Chytridiomycetes</taxon>
        <taxon>Spizellomycetales</taxon>
        <taxon>Powellomycetaceae</taxon>
        <taxon>Geranomyces</taxon>
    </lineage>
</organism>
<evidence type="ECO:0000256" key="1">
    <source>
        <dbReference type="SAM" id="MobiDB-lite"/>
    </source>
</evidence>
<dbReference type="EMBL" id="JADGJQ010000020">
    <property type="protein sequence ID" value="KAJ3179669.1"/>
    <property type="molecule type" value="Genomic_DNA"/>
</dbReference>
<dbReference type="Proteomes" id="UP001212152">
    <property type="component" value="Unassembled WGS sequence"/>
</dbReference>
<proteinExistence type="predicted"/>
<feature type="compositionally biased region" description="Pro residues" evidence="1">
    <location>
        <begin position="30"/>
        <end position="40"/>
    </location>
</feature>
<comment type="caution">
    <text evidence="2">The sequence shown here is derived from an EMBL/GenBank/DDBJ whole genome shotgun (WGS) entry which is preliminary data.</text>
</comment>
<feature type="region of interest" description="Disordered" evidence="1">
    <location>
        <begin position="87"/>
        <end position="130"/>
    </location>
</feature>
<feature type="compositionally biased region" description="Pro residues" evidence="1">
    <location>
        <begin position="115"/>
        <end position="124"/>
    </location>
</feature>
<feature type="region of interest" description="Disordered" evidence="1">
    <location>
        <begin position="18"/>
        <end position="45"/>
    </location>
</feature>
<sequence length="428" mass="47391">MPCIEPCNLAADTKPKELLQHHEQQQEQCLPPPPPSPPPTGLSRFWSGYFAKPSAPGEASLAWRIGESGWNRLENASWRIWNRKAPEVPPPLPVEIDPPASESTPPTPDKSAPATPNPVPPPPTDPKRRPTLFETYIPQLPTAVLERLKKESMTDTISTLLGENLAELISTAISRAEASGFIDPASPAYARWRRQSSPTAFMRKWGWLPGTGGGMSHADSAVDLDVEELLDRIGADNFGDSASSLFSLQSTPPVVAPNTPTTGTSATGAQPIPCSAATFRKRSIQATPPPRASLLSLMLDQSLPHQQEERRKAAIRRRRMLWYMRRQEMEEEGEDKRGMDVETYMKLTDACDSAAVSARAARVPGVPRRDPFGDPDTRRRQVTDTAQSLIDPTWRIRDARSRRVAPWPEQRRAATYDASSEDPDFSVW</sequence>
<reference evidence="2" key="1">
    <citation type="submission" date="2020-05" db="EMBL/GenBank/DDBJ databases">
        <title>Phylogenomic resolution of chytrid fungi.</title>
        <authorList>
            <person name="Stajich J.E."/>
            <person name="Amses K."/>
            <person name="Simmons R."/>
            <person name="Seto K."/>
            <person name="Myers J."/>
            <person name="Bonds A."/>
            <person name="Quandt C.A."/>
            <person name="Barry K."/>
            <person name="Liu P."/>
            <person name="Grigoriev I."/>
            <person name="Longcore J.E."/>
            <person name="James T.Y."/>
        </authorList>
    </citation>
    <scope>NUCLEOTIDE SEQUENCE</scope>
    <source>
        <strain evidence="2">JEL0379</strain>
    </source>
</reference>